<accession>A0A6P6X8S9</accession>
<reference evidence="6" key="1">
    <citation type="journal article" date="2025" name="Foods">
        <title>Unveiling the Microbial Signatures of Arabica Coffee Cherries: Insights into Ripeness Specific Diversity, Functional Traits, and Implications for Quality and Safety.</title>
        <authorList>
            <consortium name="RefSeq"/>
            <person name="Tenea G.N."/>
            <person name="Cifuentes V."/>
            <person name="Reyes P."/>
            <person name="Cevallos-Vallejos M."/>
        </authorList>
    </citation>
    <scope>NUCLEOTIDE SEQUENCE [LARGE SCALE GENOMIC DNA]</scope>
</reference>
<keyword evidence="3" id="KW-0963">Cytoplasm</keyword>
<dbReference type="SUPFAM" id="SSF52833">
    <property type="entry name" value="Thioredoxin-like"/>
    <property type="match status" value="1"/>
</dbReference>
<evidence type="ECO:0000313" key="7">
    <source>
        <dbReference type="RefSeq" id="XP_027122337.1"/>
    </source>
</evidence>
<keyword evidence="1 3" id="KW-0808">Transferase</keyword>
<dbReference type="InterPro" id="IPR045074">
    <property type="entry name" value="GST_C_Tau"/>
</dbReference>
<dbReference type="GO" id="GO:0005829">
    <property type="term" value="C:cytosol"/>
    <property type="evidence" value="ECO:0007669"/>
    <property type="project" value="UniProtKB-SubCell"/>
</dbReference>
<dbReference type="PROSITE" id="PS50404">
    <property type="entry name" value="GST_NTER"/>
    <property type="match status" value="1"/>
</dbReference>
<evidence type="ECO:0000256" key="1">
    <source>
        <dbReference type="ARBA" id="ARBA00022679"/>
    </source>
</evidence>
<dbReference type="InterPro" id="IPR036249">
    <property type="entry name" value="Thioredoxin-like_sf"/>
</dbReference>
<feature type="domain" description="GST N-terminal" evidence="4">
    <location>
        <begin position="5"/>
        <end position="84"/>
    </location>
</feature>
<dbReference type="InterPro" id="IPR004045">
    <property type="entry name" value="Glutathione_S-Trfase_N"/>
</dbReference>
<dbReference type="Gene3D" id="3.40.30.10">
    <property type="entry name" value="Glutaredoxin"/>
    <property type="match status" value="1"/>
</dbReference>
<dbReference type="PROSITE" id="PS50405">
    <property type="entry name" value="GST_CTER"/>
    <property type="match status" value="1"/>
</dbReference>
<comment type="catalytic activity">
    <reaction evidence="2 3">
        <text>RX + glutathione = an S-substituted glutathione + a halide anion + H(+)</text>
        <dbReference type="Rhea" id="RHEA:16437"/>
        <dbReference type="ChEBI" id="CHEBI:15378"/>
        <dbReference type="ChEBI" id="CHEBI:16042"/>
        <dbReference type="ChEBI" id="CHEBI:17792"/>
        <dbReference type="ChEBI" id="CHEBI:57925"/>
        <dbReference type="ChEBI" id="CHEBI:90779"/>
        <dbReference type="EC" id="2.5.1.18"/>
    </reaction>
</comment>
<dbReference type="RefSeq" id="XP_027122337.1">
    <property type="nucleotide sequence ID" value="XM_027266536.1"/>
</dbReference>
<dbReference type="SUPFAM" id="SSF47616">
    <property type="entry name" value="GST C-terminal domain-like"/>
    <property type="match status" value="1"/>
</dbReference>
<dbReference type="GeneID" id="113739308"/>
<dbReference type="Gene3D" id="1.20.1050.10">
    <property type="match status" value="1"/>
</dbReference>
<evidence type="ECO:0000256" key="2">
    <source>
        <dbReference type="ARBA" id="ARBA00047960"/>
    </source>
</evidence>
<gene>
    <name evidence="7" type="primary">LOC113739308</name>
</gene>
<reference evidence="7" key="2">
    <citation type="submission" date="2025-08" db="UniProtKB">
        <authorList>
            <consortium name="RefSeq"/>
        </authorList>
    </citation>
    <scope>IDENTIFICATION</scope>
    <source>
        <tissue evidence="7">Leaves</tissue>
    </source>
</reference>
<dbReference type="GO" id="GO:0006749">
    <property type="term" value="P:glutathione metabolic process"/>
    <property type="evidence" value="ECO:0007669"/>
    <property type="project" value="InterPro"/>
</dbReference>
<dbReference type="CDD" id="cd03185">
    <property type="entry name" value="GST_C_Tau"/>
    <property type="match status" value="1"/>
</dbReference>
<dbReference type="InterPro" id="IPR045073">
    <property type="entry name" value="Omega/Tau-like"/>
</dbReference>
<dbReference type="InterPro" id="IPR010987">
    <property type="entry name" value="Glutathione-S-Trfase_C-like"/>
</dbReference>
<comment type="function">
    <text evidence="3">Is involved in the conjugation of reduced glutathione to a wide number of exogenous and endogenous hydrophobic electrophiles.</text>
</comment>
<dbReference type="InterPro" id="IPR040079">
    <property type="entry name" value="Glutathione_S-Trfase"/>
</dbReference>
<keyword evidence="6" id="KW-1185">Reference proteome</keyword>
<dbReference type="AlphaFoldDB" id="A0A6P6X8S9"/>
<dbReference type="SFLD" id="SFLDG00358">
    <property type="entry name" value="Main_(cytGST)"/>
    <property type="match status" value="1"/>
</dbReference>
<sequence>MGEESKVVLHGMWSSAYVKRVELALKIKGIPFDYVEEDLRNKSPLLLKYNPVHKKVPILVHNGKPVCESLVILEYIDETWPNEPQFLPKESYLRAKVRFWAAYIQQVQDSIAQLFNANKEEVGKALAEVHEKLRTLEDGVKDLYFPEGIPDHIQSEKLGMLDAMMVALLGAFKAQDDISGVKIIDPAKNPPVFSWVQALYRLPVVKETIPPHDKLVGFLQYLKQIGFKVPTSNPVHSLN</sequence>
<feature type="domain" description="GST C-terminal" evidence="5">
    <location>
        <begin position="90"/>
        <end position="225"/>
    </location>
</feature>
<dbReference type="SFLD" id="SFLDG01152">
    <property type="entry name" value="Main.3:_Omega-_and_Tau-like"/>
    <property type="match status" value="1"/>
</dbReference>
<dbReference type="EC" id="2.5.1.18" evidence="3"/>
<dbReference type="SFLD" id="SFLDS00019">
    <property type="entry name" value="Glutathione_Transferase_(cytos"/>
    <property type="match status" value="1"/>
</dbReference>
<proteinExistence type="inferred from homology"/>
<dbReference type="OrthoDB" id="202840at2759"/>
<comment type="subcellular location">
    <subcellularLocation>
        <location evidence="3">Cytoplasm</location>
        <location evidence="3">Cytosol</location>
    </subcellularLocation>
</comment>
<comment type="similarity">
    <text evidence="3">Belongs to the GST superfamily.</text>
</comment>
<evidence type="ECO:0000259" key="4">
    <source>
        <dbReference type="PROSITE" id="PS50404"/>
    </source>
</evidence>
<dbReference type="PANTHER" id="PTHR11260:SF711">
    <property type="entry name" value="GLUTATHIONE S-TRANSFERASE U9"/>
    <property type="match status" value="1"/>
</dbReference>
<evidence type="ECO:0000256" key="3">
    <source>
        <dbReference type="RuleBase" id="RU369102"/>
    </source>
</evidence>
<dbReference type="Proteomes" id="UP001652660">
    <property type="component" value="Chromosome 4c"/>
</dbReference>
<evidence type="ECO:0000313" key="6">
    <source>
        <dbReference type="Proteomes" id="UP001652660"/>
    </source>
</evidence>
<dbReference type="GO" id="GO:0004364">
    <property type="term" value="F:glutathione transferase activity"/>
    <property type="evidence" value="ECO:0007669"/>
    <property type="project" value="UniProtKB-UniRule"/>
</dbReference>
<dbReference type="Pfam" id="PF02798">
    <property type="entry name" value="GST_N"/>
    <property type="match status" value="1"/>
</dbReference>
<dbReference type="FunFam" id="3.40.30.10:FF:000197">
    <property type="entry name" value="Glutathione S-transferase U10"/>
    <property type="match status" value="1"/>
</dbReference>
<dbReference type="PANTHER" id="PTHR11260">
    <property type="entry name" value="GLUTATHIONE S-TRANSFERASE, GST, SUPERFAMILY, GST DOMAIN CONTAINING"/>
    <property type="match status" value="1"/>
</dbReference>
<name>A0A6P6X8S9_COFAR</name>
<dbReference type="CDD" id="cd03058">
    <property type="entry name" value="GST_N_Tau"/>
    <property type="match status" value="1"/>
</dbReference>
<organism evidence="6 7">
    <name type="scientific">Coffea arabica</name>
    <name type="common">Arabian coffee</name>
    <dbReference type="NCBI Taxonomy" id="13443"/>
    <lineage>
        <taxon>Eukaryota</taxon>
        <taxon>Viridiplantae</taxon>
        <taxon>Streptophyta</taxon>
        <taxon>Embryophyta</taxon>
        <taxon>Tracheophyta</taxon>
        <taxon>Spermatophyta</taxon>
        <taxon>Magnoliopsida</taxon>
        <taxon>eudicotyledons</taxon>
        <taxon>Gunneridae</taxon>
        <taxon>Pentapetalae</taxon>
        <taxon>asterids</taxon>
        <taxon>lamiids</taxon>
        <taxon>Gentianales</taxon>
        <taxon>Rubiaceae</taxon>
        <taxon>Ixoroideae</taxon>
        <taxon>Gardenieae complex</taxon>
        <taxon>Bertiereae - Coffeeae clade</taxon>
        <taxon>Coffeeae</taxon>
        <taxon>Coffea</taxon>
    </lineage>
</organism>
<dbReference type="InterPro" id="IPR036282">
    <property type="entry name" value="Glutathione-S-Trfase_C_sf"/>
</dbReference>
<protein>
    <recommendedName>
        <fullName evidence="3">Glutathione S-transferase</fullName>
        <ecNumber evidence="3">2.5.1.18</ecNumber>
    </recommendedName>
</protein>
<evidence type="ECO:0000259" key="5">
    <source>
        <dbReference type="PROSITE" id="PS50405"/>
    </source>
</evidence>